<sequence>MQLPVTMKLDLTEKFGGAASADMTQKTPPLYAVTQNGVTIGDDVPGGAIQKAAKFIEEGQPGRAWSLVQRYQ</sequence>
<organism evidence="1 2">
    <name type="scientific">Micavibrio aeruginosavorus</name>
    <dbReference type="NCBI Taxonomy" id="349221"/>
    <lineage>
        <taxon>Bacteria</taxon>
        <taxon>Pseudomonadati</taxon>
        <taxon>Bdellovibrionota</taxon>
        <taxon>Bdellovibrionia</taxon>
        <taxon>Bdellovibrionales</taxon>
        <taxon>Pseudobdellovibrionaceae</taxon>
        <taxon>Micavibrio</taxon>
    </lineage>
</organism>
<name>A0A2W4ZMV6_9BACT</name>
<comment type="caution">
    <text evidence="1">The sequence shown here is derived from an EMBL/GenBank/DDBJ whole genome shotgun (WGS) entry which is preliminary data.</text>
</comment>
<proteinExistence type="predicted"/>
<protein>
    <submittedName>
        <fullName evidence="1">Uncharacterized protein</fullName>
    </submittedName>
</protein>
<dbReference type="AlphaFoldDB" id="A0A2W4ZMV6"/>
<gene>
    <name evidence="1" type="ORF">DI626_09545</name>
</gene>
<evidence type="ECO:0000313" key="2">
    <source>
        <dbReference type="Proteomes" id="UP000249557"/>
    </source>
</evidence>
<accession>A0A2W4ZMV6</accession>
<dbReference type="Proteomes" id="UP000249557">
    <property type="component" value="Unassembled WGS sequence"/>
</dbReference>
<evidence type="ECO:0000313" key="1">
    <source>
        <dbReference type="EMBL" id="PZO82916.1"/>
    </source>
</evidence>
<reference evidence="1 2" key="1">
    <citation type="submission" date="2017-08" db="EMBL/GenBank/DDBJ databases">
        <title>Infants hospitalized years apart are colonized by the same room-sourced microbial strains.</title>
        <authorList>
            <person name="Brooks B."/>
            <person name="Olm M.R."/>
            <person name="Firek B.A."/>
            <person name="Baker R."/>
            <person name="Thomas B.C."/>
            <person name="Morowitz M.J."/>
            <person name="Banfield J.F."/>
        </authorList>
    </citation>
    <scope>NUCLEOTIDE SEQUENCE [LARGE SCALE GENOMIC DNA]</scope>
    <source>
        <strain evidence="1">S2_018_000_R2_104</strain>
    </source>
</reference>
<dbReference type="EMBL" id="QFNK01000233">
    <property type="protein sequence ID" value="PZO82916.1"/>
    <property type="molecule type" value="Genomic_DNA"/>
</dbReference>